<evidence type="ECO:0000313" key="1">
    <source>
        <dbReference type="EMBL" id="KAG1310832.1"/>
    </source>
</evidence>
<sequence>MNAAGLFEEDELLNTNDFSEVKAKLGEHTSVSSALGKNEGRSLEFRERKVIGAKVDIPFKKITDEVGCAEVGKHDVLVIDDKYLDDGLNLELLIMNVPAGKTVTRITRTKKLPFPGKPKNIKLDFLPLLEATLMGKALMENLARIIDDRKRKAVELNTAEKATSPRLPFSLCWI</sequence>
<gene>
    <name evidence="1" type="ORF">G6F64_004267</name>
</gene>
<organism evidence="1 2">
    <name type="scientific">Rhizopus oryzae</name>
    <name type="common">Mucormycosis agent</name>
    <name type="synonym">Rhizopus arrhizus var. delemar</name>
    <dbReference type="NCBI Taxonomy" id="64495"/>
    <lineage>
        <taxon>Eukaryota</taxon>
        <taxon>Fungi</taxon>
        <taxon>Fungi incertae sedis</taxon>
        <taxon>Mucoromycota</taxon>
        <taxon>Mucoromycotina</taxon>
        <taxon>Mucoromycetes</taxon>
        <taxon>Mucorales</taxon>
        <taxon>Mucorineae</taxon>
        <taxon>Rhizopodaceae</taxon>
        <taxon>Rhizopus</taxon>
    </lineage>
</organism>
<protein>
    <submittedName>
        <fullName evidence="1">Uncharacterized protein</fullName>
    </submittedName>
</protein>
<proteinExistence type="predicted"/>
<name>A0A9P6XD31_RHIOR</name>
<keyword evidence="2" id="KW-1185">Reference proteome</keyword>
<evidence type="ECO:0000313" key="2">
    <source>
        <dbReference type="Proteomes" id="UP000716291"/>
    </source>
</evidence>
<reference evidence="1" key="1">
    <citation type="journal article" date="2020" name="Microb. Genom.">
        <title>Genetic diversity of clinical and environmental Mucorales isolates obtained from an investigation of mucormycosis cases among solid organ transplant recipients.</title>
        <authorList>
            <person name="Nguyen M.H."/>
            <person name="Kaul D."/>
            <person name="Muto C."/>
            <person name="Cheng S.J."/>
            <person name="Richter R.A."/>
            <person name="Bruno V.M."/>
            <person name="Liu G."/>
            <person name="Beyhan S."/>
            <person name="Sundermann A.J."/>
            <person name="Mounaud S."/>
            <person name="Pasculle A.W."/>
            <person name="Nierman W.C."/>
            <person name="Driscoll E."/>
            <person name="Cumbie R."/>
            <person name="Clancy C.J."/>
            <person name="Dupont C.L."/>
        </authorList>
    </citation>
    <scope>NUCLEOTIDE SEQUENCE</scope>
    <source>
        <strain evidence="1">GL11</strain>
    </source>
</reference>
<accession>A0A9P6XD31</accession>
<dbReference type="Proteomes" id="UP000716291">
    <property type="component" value="Unassembled WGS sequence"/>
</dbReference>
<comment type="caution">
    <text evidence="1">The sequence shown here is derived from an EMBL/GenBank/DDBJ whole genome shotgun (WGS) entry which is preliminary data.</text>
</comment>
<dbReference type="AlphaFoldDB" id="A0A9P6XD31"/>
<dbReference type="EMBL" id="JAANQT010000459">
    <property type="protein sequence ID" value="KAG1310832.1"/>
    <property type="molecule type" value="Genomic_DNA"/>
</dbReference>